<evidence type="ECO:0000313" key="2">
    <source>
        <dbReference type="EMBL" id="ELR57924.1"/>
    </source>
</evidence>
<reference evidence="2 3" key="1">
    <citation type="journal article" date="2012" name="Nat. Genet.">
        <title>The yak genome and adaptation to life at high altitude.</title>
        <authorList>
            <person name="Qiu Q."/>
            <person name="Zhang G."/>
            <person name="Ma T."/>
            <person name="Qian W."/>
            <person name="Wang J."/>
            <person name="Ye Z."/>
            <person name="Cao C."/>
            <person name="Hu Q."/>
            <person name="Kim J."/>
            <person name="Larkin D.M."/>
            <person name="Auvil L."/>
            <person name="Capitanu B."/>
            <person name="Ma J."/>
            <person name="Lewin H.A."/>
            <person name="Qian X."/>
            <person name="Lang Y."/>
            <person name="Zhou R."/>
            <person name="Wang L."/>
            <person name="Wang K."/>
            <person name="Xia J."/>
            <person name="Liao S."/>
            <person name="Pan S."/>
            <person name="Lu X."/>
            <person name="Hou H."/>
            <person name="Wang Y."/>
            <person name="Zang X."/>
            <person name="Yin Y."/>
            <person name="Ma H."/>
            <person name="Zhang J."/>
            <person name="Wang Z."/>
            <person name="Zhang Y."/>
            <person name="Zhang D."/>
            <person name="Yonezawa T."/>
            <person name="Hasegawa M."/>
            <person name="Zhong Y."/>
            <person name="Liu W."/>
            <person name="Zhang Y."/>
            <person name="Huang Z."/>
            <person name="Zhang S."/>
            <person name="Long R."/>
            <person name="Yang H."/>
            <person name="Wang J."/>
            <person name="Lenstra J.A."/>
            <person name="Cooper D.N."/>
            <person name="Wu Y."/>
            <person name="Wang J."/>
            <person name="Shi P."/>
            <person name="Wang J."/>
            <person name="Liu J."/>
        </authorList>
    </citation>
    <scope>NUCLEOTIDE SEQUENCE [LARGE SCALE GENOMIC DNA]</scope>
    <source>
        <strain evidence="3">yakQH1</strain>
    </source>
</reference>
<gene>
    <name evidence="2" type="ORF">M91_09620</name>
</gene>
<proteinExistence type="predicted"/>
<dbReference type="AlphaFoldDB" id="L8IQZ5"/>
<evidence type="ECO:0000313" key="3">
    <source>
        <dbReference type="Proteomes" id="UP000011080"/>
    </source>
</evidence>
<keyword evidence="2" id="KW-0675">Receptor</keyword>
<dbReference type="GO" id="GO:0016301">
    <property type="term" value="F:kinase activity"/>
    <property type="evidence" value="ECO:0007669"/>
    <property type="project" value="UniProtKB-KW"/>
</dbReference>
<keyword evidence="2" id="KW-0418">Kinase</keyword>
<feature type="compositionally biased region" description="Basic and acidic residues" evidence="1">
    <location>
        <begin position="92"/>
        <end position="101"/>
    </location>
</feature>
<name>L8IQZ5_9CETA</name>
<protein>
    <submittedName>
        <fullName evidence="2">ALK tyrosine kinase receptor</fullName>
    </submittedName>
</protein>
<accession>L8IQZ5</accession>
<sequence length="127" mass="14316">MKIPPSEDGGGEILDKERWGLLHLERGDNGETCIEPVTFEVLSGHPGLECSFDFPCELEYSPPLHNLGNQSWSWRHVSSEEASQMDLLDGPEAEHSKEMPRGNRQTGPEIEQKKQQQELKLEVCSCI</sequence>
<evidence type="ECO:0000256" key="1">
    <source>
        <dbReference type="SAM" id="MobiDB-lite"/>
    </source>
</evidence>
<feature type="region of interest" description="Disordered" evidence="1">
    <location>
        <begin position="78"/>
        <end position="115"/>
    </location>
</feature>
<dbReference type="Proteomes" id="UP000011080">
    <property type="component" value="Unassembled WGS sequence"/>
</dbReference>
<organism evidence="2 3">
    <name type="scientific">Bos mutus</name>
    <name type="common">wild yak</name>
    <dbReference type="NCBI Taxonomy" id="72004"/>
    <lineage>
        <taxon>Eukaryota</taxon>
        <taxon>Metazoa</taxon>
        <taxon>Chordata</taxon>
        <taxon>Craniata</taxon>
        <taxon>Vertebrata</taxon>
        <taxon>Euteleostomi</taxon>
        <taxon>Mammalia</taxon>
        <taxon>Eutheria</taxon>
        <taxon>Laurasiatheria</taxon>
        <taxon>Artiodactyla</taxon>
        <taxon>Ruminantia</taxon>
        <taxon>Pecora</taxon>
        <taxon>Bovidae</taxon>
        <taxon>Bovinae</taxon>
        <taxon>Bos</taxon>
    </lineage>
</organism>
<dbReference type="EMBL" id="JH880916">
    <property type="protein sequence ID" value="ELR57924.1"/>
    <property type="molecule type" value="Genomic_DNA"/>
</dbReference>
<keyword evidence="2" id="KW-0808">Transferase</keyword>